<dbReference type="Proteomes" id="UP000054560">
    <property type="component" value="Unassembled WGS sequence"/>
</dbReference>
<keyword evidence="4" id="KW-0249">Electron transport</keyword>
<feature type="transmembrane region" description="Helical" evidence="8">
    <location>
        <begin position="503"/>
        <end position="529"/>
    </location>
</feature>
<evidence type="ECO:0000256" key="7">
    <source>
        <dbReference type="SAM" id="MobiDB-lite"/>
    </source>
</evidence>
<keyword evidence="3 8" id="KW-0812">Transmembrane</keyword>
<feature type="transmembrane region" description="Helical" evidence="8">
    <location>
        <begin position="366"/>
        <end position="389"/>
    </location>
</feature>
<evidence type="ECO:0000313" key="12">
    <source>
        <dbReference type="Proteomes" id="UP000054560"/>
    </source>
</evidence>
<evidence type="ECO:0000256" key="1">
    <source>
        <dbReference type="ARBA" id="ARBA00004370"/>
    </source>
</evidence>
<reference evidence="11 12" key="1">
    <citation type="submission" date="2011-02" db="EMBL/GenBank/DDBJ databases">
        <title>The Genome Sequence of Sphaeroforma arctica JP610.</title>
        <authorList>
            <consortium name="The Broad Institute Genome Sequencing Platform"/>
            <person name="Russ C."/>
            <person name="Cuomo C."/>
            <person name="Young S.K."/>
            <person name="Zeng Q."/>
            <person name="Gargeya S."/>
            <person name="Alvarado L."/>
            <person name="Berlin A."/>
            <person name="Chapman S.B."/>
            <person name="Chen Z."/>
            <person name="Freedman E."/>
            <person name="Gellesch M."/>
            <person name="Goldberg J."/>
            <person name="Griggs A."/>
            <person name="Gujja S."/>
            <person name="Heilman E."/>
            <person name="Heiman D."/>
            <person name="Howarth C."/>
            <person name="Mehta T."/>
            <person name="Neiman D."/>
            <person name="Pearson M."/>
            <person name="Roberts A."/>
            <person name="Saif S."/>
            <person name="Shea T."/>
            <person name="Shenoy N."/>
            <person name="Sisk P."/>
            <person name="Stolte C."/>
            <person name="Sykes S."/>
            <person name="White J."/>
            <person name="Yandava C."/>
            <person name="Burger G."/>
            <person name="Gray M.W."/>
            <person name="Holland P.W.H."/>
            <person name="King N."/>
            <person name="Lang F.B.F."/>
            <person name="Roger A.J."/>
            <person name="Ruiz-Trillo I."/>
            <person name="Haas B."/>
            <person name="Nusbaum C."/>
            <person name="Birren B."/>
        </authorList>
    </citation>
    <scope>NUCLEOTIDE SEQUENCE [LARGE SCALE GENOMIC DNA]</scope>
    <source>
        <strain evidence="11 12">JP610</strain>
    </source>
</reference>
<proteinExistence type="predicted"/>
<protein>
    <recommendedName>
        <fullName evidence="10">Cytochrome b561 domain-containing protein</fullName>
    </recommendedName>
</protein>
<dbReference type="Pfam" id="PF24681">
    <property type="entry name" value="Kelch_KLHDC2_KLHL20_DRC7"/>
    <property type="match status" value="1"/>
</dbReference>
<organism evidence="11 12">
    <name type="scientific">Sphaeroforma arctica JP610</name>
    <dbReference type="NCBI Taxonomy" id="667725"/>
    <lineage>
        <taxon>Eukaryota</taxon>
        <taxon>Ichthyosporea</taxon>
        <taxon>Ichthyophonida</taxon>
        <taxon>Sphaeroforma</taxon>
    </lineage>
</organism>
<keyword evidence="2" id="KW-0813">Transport</keyword>
<evidence type="ECO:0000256" key="8">
    <source>
        <dbReference type="SAM" id="Phobius"/>
    </source>
</evidence>
<dbReference type="Gene3D" id="2.120.10.80">
    <property type="entry name" value="Kelch-type beta propeller"/>
    <property type="match status" value="1"/>
</dbReference>
<feature type="compositionally biased region" description="Polar residues" evidence="7">
    <location>
        <begin position="541"/>
        <end position="556"/>
    </location>
</feature>
<dbReference type="PANTHER" id="PTHR23130">
    <property type="entry name" value="CYTOCHROME B561 AND DOMON DOMAIN-CONTAINING PROTEIN"/>
    <property type="match status" value="1"/>
</dbReference>
<dbReference type="PROSITE" id="PS50939">
    <property type="entry name" value="CYTOCHROME_B561"/>
    <property type="match status" value="1"/>
</dbReference>
<dbReference type="Gene3D" id="1.20.120.1770">
    <property type="match status" value="1"/>
</dbReference>
<dbReference type="AlphaFoldDB" id="A0A0L0FI99"/>
<feature type="chain" id="PRO_5005538591" description="Cytochrome b561 domain-containing protein" evidence="9">
    <location>
        <begin position="21"/>
        <end position="586"/>
    </location>
</feature>
<keyword evidence="12" id="KW-1185">Reference proteome</keyword>
<dbReference type="eggNOG" id="KOG0379">
    <property type="taxonomic scope" value="Eukaryota"/>
</dbReference>
<dbReference type="EMBL" id="KQ243213">
    <property type="protein sequence ID" value="KNC76186.1"/>
    <property type="molecule type" value="Genomic_DNA"/>
</dbReference>
<evidence type="ECO:0000313" key="11">
    <source>
        <dbReference type="EMBL" id="KNC76186.1"/>
    </source>
</evidence>
<feature type="transmembrane region" description="Helical" evidence="8">
    <location>
        <begin position="401"/>
        <end position="424"/>
    </location>
</feature>
<dbReference type="InterPro" id="IPR015915">
    <property type="entry name" value="Kelch-typ_b-propeller"/>
</dbReference>
<feature type="region of interest" description="Disordered" evidence="7">
    <location>
        <begin position="541"/>
        <end position="586"/>
    </location>
</feature>
<dbReference type="GO" id="GO:0016020">
    <property type="term" value="C:membrane"/>
    <property type="evidence" value="ECO:0007669"/>
    <property type="project" value="UniProtKB-SubCell"/>
</dbReference>
<feature type="domain" description="Cytochrome b561" evidence="10">
    <location>
        <begin position="328"/>
        <end position="533"/>
    </location>
</feature>
<keyword evidence="5 8" id="KW-1133">Transmembrane helix</keyword>
<dbReference type="CDD" id="cd08760">
    <property type="entry name" value="Cyt_b561_FRRS1_like"/>
    <property type="match status" value="1"/>
</dbReference>
<gene>
    <name evidence="11" type="ORF">SARC_11303</name>
</gene>
<dbReference type="Pfam" id="PF03188">
    <property type="entry name" value="Cytochrom_B561"/>
    <property type="match status" value="1"/>
</dbReference>
<dbReference type="eggNOG" id="KOG4293">
    <property type="taxonomic scope" value="Eukaryota"/>
</dbReference>
<evidence type="ECO:0000256" key="9">
    <source>
        <dbReference type="SAM" id="SignalP"/>
    </source>
</evidence>
<feature type="signal peptide" evidence="9">
    <location>
        <begin position="1"/>
        <end position="20"/>
    </location>
</feature>
<dbReference type="PANTHER" id="PTHR23130:SF171">
    <property type="entry name" value="OS01G0895300 PROTEIN"/>
    <property type="match status" value="1"/>
</dbReference>
<feature type="transmembrane region" description="Helical" evidence="8">
    <location>
        <begin position="477"/>
        <end position="497"/>
    </location>
</feature>
<dbReference type="InterPro" id="IPR006593">
    <property type="entry name" value="Cyt_b561/ferric_Rdtase_TM"/>
</dbReference>
<evidence type="ECO:0000256" key="2">
    <source>
        <dbReference type="ARBA" id="ARBA00022448"/>
    </source>
</evidence>
<comment type="subcellular location">
    <subcellularLocation>
        <location evidence="1">Membrane</location>
    </subcellularLocation>
</comment>
<dbReference type="SUPFAM" id="SSF117281">
    <property type="entry name" value="Kelch motif"/>
    <property type="match status" value="1"/>
</dbReference>
<keyword evidence="9" id="KW-0732">Signal</keyword>
<name>A0A0L0FI99_9EUKA</name>
<evidence type="ECO:0000259" key="10">
    <source>
        <dbReference type="PROSITE" id="PS50939"/>
    </source>
</evidence>
<dbReference type="OrthoDB" id="2419613at2759"/>
<feature type="transmembrane region" description="Helical" evidence="8">
    <location>
        <begin position="436"/>
        <end position="456"/>
    </location>
</feature>
<sequence length="586" mass="63593">MLSSKLCLIAASALAGFSAAQQLQWTLVSPGNIAGAPVGRANFGIDYDLARNRLVMFGGAAGGARDDTWAYNLDTNTWEPIVTATAPEPRHSFISGIDRINDRMLVTVGQGNSGFFNDVWALDLTAQTWQEVNTTGTPPFRRYAPAGGIFRGGSQMVVSHGFEAERFDDSFTFDLDTSEWREVTPAGKDSAIPSARCLVGSTMVEDGQTVMFGGCSSGGYGGTGCPGFDTWHMRTNPATPDKTGQWTQLSSSPATRNRGTLGYMSNINSVVMWGGQSAAPYGRDPDGLVNVLDLDSGLWTRVFPIVDTATGLSPISTNALGVMTFVDNSPDCVYLLTSGMDVWTMCGTTTAGLTTIDADTFFDWRLVHGVLMMLAWGILIPVGVTCAMYRGMFGGSQVWFTIHYLCNTCAWILTIAGFGIALVLNSAAKFLSVHSYIGLVILVLVALQPLNGWLRPHLVEGVKKSKRRVAWEIVHKWNGRILFLLGIVNPFLGLYYIGNRSVITFSFILYATWICLLTVFWIAMPIYLWKFGSPKDKNSKFGTSSIPARSSNTPSIKSIAEPTIPMPSGLYSPQSRRPTLVDSADV</sequence>
<evidence type="ECO:0000256" key="4">
    <source>
        <dbReference type="ARBA" id="ARBA00022982"/>
    </source>
</evidence>
<evidence type="ECO:0000256" key="5">
    <source>
        <dbReference type="ARBA" id="ARBA00022989"/>
    </source>
</evidence>
<dbReference type="SMART" id="SM00665">
    <property type="entry name" value="B561"/>
    <property type="match status" value="1"/>
</dbReference>
<accession>A0A0L0FI99</accession>
<dbReference type="STRING" id="667725.A0A0L0FI99"/>
<dbReference type="GeneID" id="25911807"/>
<evidence type="ECO:0000256" key="6">
    <source>
        <dbReference type="ARBA" id="ARBA00023136"/>
    </source>
</evidence>
<keyword evidence="6 8" id="KW-0472">Membrane</keyword>
<evidence type="ECO:0000256" key="3">
    <source>
        <dbReference type="ARBA" id="ARBA00022692"/>
    </source>
</evidence>
<dbReference type="RefSeq" id="XP_014150088.1">
    <property type="nucleotide sequence ID" value="XM_014294613.1"/>
</dbReference>